<dbReference type="EMBL" id="CP111012">
    <property type="protein sequence ID" value="WAQ93668.1"/>
    <property type="molecule type" value="Genomic_DNA"/>
</dbReference>
<gene>
    <name evidence="4" type="ORF">MAR_006139</name>
</gene>
<evidence type="ECO:0000313" key="5">
    <source>
        <dbReference type="Proteomes" id="UP001164746"/>
    </source>
</evidence>
<dbReference type="InterPro" id="IPR043129">
    <property type="entry name" value="ATPase_NBD"/>
</dbReference>
<dbReference type="Gene3D" id="3.90.640.10">
    <property type="entry name" value="Actin, Chain A, domain 4"/>
    <property type="match status" value="2"/>
</dbReference>
<evidence type="ECO:0000256" key="1">
    <source>
        <dbReference type="ARBA" id="ARBA00007381"/>
    </source>
</evidence>
<dbReference type="PANTHER" id="PTHR14187:SF5">
    <property type="entry name" value="HEAT SHOCK 70 KDA PROTEIN 12A"/>
    <property type="match status" value="1"/>
</dbReference>
<dbReference type="InterPro" id="IPR013126">
    <property type="entry name" value="Hsp_70_fam"/>
</dbReference>
<organism evidence="4 5">
    <name type="scientific">Mya arenaria</name>
    <name type="common">Soft-shell clam</name>
    <dbReference type="NCBI Taxonomy" id="6604"/>
    <lineage>
        <taxon>Eukaryota</taxon>
        <taxon>Metazoa</taxon>
        <taxon>Spiralia</taxon>
        <taxon>Lophotrochozoa</taxon>
        <taxon>Mollusca</taxon>
        <taxon>Bivalvia</taxon>
        <taxon>Autobranchia</taxon>
        <taxon>Heteroconchia</taxon>
        <taxon>Euheterodonta</taxon>
        <taxon>Imparidentia</taxon>
        <taxon>Neoheterodontei</taxon>
        <taxon>Myida</taxon>
        <taxon>Myoidea</taxon>
        <taxon>Myidae</taxon>
        <taxon>Mya</taxon>
    </lineage>
</organism>
<name>A0ABY7D9Q0_MYAAR</name>
<dbReference type="Pfam" id="PF00012">
    <property type="entry name" value="HSP70"/>
    <property type="match status" value="2"/>
</dbReference>
<feature type="non-terminal residue" evidence="4">
    <location>
        <position position="732"/>
    </location>
</feature>
<dbReference type="Gene3D" id="3.30.420.40">
    <property type="match status" value="4"/>
</dbReference>
<dbReference type="SUPFAM" id="SSF53067">
    <property type="entry name" value="Actin-like ATPase domain"/>
    <property type="match status" value="2"/>
</dbReference>
<keyword evidence="3" id="KW-0067">ATP-binding</keyword>
<evidence type="ECO:0000256" key="2">
    <source>
        <dbReference type="ARBA" id="ARBA00022741"/>
    </source>
</evidence>
<keyword evidence="5" id="KW-1185">Reference proteome</keyword>
<dbReference type="Proteomes" id="UP001164746">
    <property type="component" value="Chromosome 1"/>
</dbReference>
<evidence type="ECO:0000256" key="3">
    <source>
        <dbReference type="ARBA" id="ARBA00022840"/>
    </source>
</evidence>
<proteinExistence type="inferred from homology"/>
<dbReference type="PANTHER" id="PTHR14187">
    <property type="entry name" value="ALPHA KINASE/ELONGATION FACTOR 2 KINASE"/>
    <property type="match status" value="1"/>
</dbReference>
<accession>A0ABY7D9Q0</accession>
<protein>
    <submittedName>
        <fullName evidence="4">HS12B-like protein</fullName>
    </submittedName>
</protein>
<comment type="similarity">
    <text evidence="1">Belongs to the heat shock protein 70 family.</text>
</comment>
<reference evidence="4" key="1">
    <citation type="submission" date="2022-11" db="EMBL/GenBank/DDBJ databases">
        <title>Centuries of genome instability and evolution in soft-shell clam transmissible cancer (bioRxiv).</title>
        <authorList>
            <person name="Hart S.F.M."/>
            <person name="Yonemitsu M.A."/>
            <person name="Giersch R.M."/>
            <person name="Beal B.F."/>
            <person name="Arriagada G."/>
            <person name="Davis B.W."/>
            <person name="Ostrander E.A."/>
            <person name="Goff S.P."/>
            <person name="Metzger M.J."/>
        </authorList>
    </citation>
    <scope>NUCLEOTIDE SEQUENCE</scope>
    <source>
        <strain evidence="4">MELC-2E11</strain>
        <tissue evidence="4">Siphon/mantle</tissue>
    </source>
</reference>
<keyword evidence="2" id="KW-0547">Nucleotide-binding</keyword>
<evidence type="ECO:0000313" key="4">
    <source>
        <dbReference type="EMBL" id="WAQ93668.1"/>
    </source>
</evidence>
<sequence length="732" mass="81982">RLSPHTEIDDEQGQKMLALDAGIPGDQLTLVYEYEAAAVYCKGIKDLSKDGGQASESFGAGSKFMVIDLGDTADIIVHEVQHDGKLVALAAISGGPWGGILVDRQLEKFLIDLFGKDVIDKFSEDCKPDKLDMDRMVELYRELKNKDFDKSLLETDFSQTVSNTRDKLHVANTVFLDMFKESKEKVINHVEAQLKHTDLGNVKTIMMVGGFSESEIMQEAIKERFEDKGYEVIVPEQAGLAVVPCCMVTSLIHSVLERCPLLTIYANADWSDGTGLVTPKAPTIAETKYNDLANGDEHKGWRYFKRFKMTLFQNNRLSLRTQIDDEQGQKMLALDPEAAAVFCKEIKVDLSTEGNQASELKSFSEGSKFMIIDLGGGTADITVHEVQNDRTLAALAAPSGGPWGGTLVDGQLDKFLIGLFGKDVIDKFSEDCKPDKLDMDRMVEIKKRQIDSSSDKVHIKLPNELFDLYRELNNKDFDKSLLETDFSQTVSKTRDRLHVANKIFLDMFKESKEKLINHVEAQLRRTDLRNVKTIMMVGGFSESEIMQEAIKERFKDKGYEVIVPEQAGLAVVKGAVIYGHNPDSICSRKMPFTYGISTAVPFEDNLHARVHRYVRADGKEMCEDIFKTFTVKGEKVVPRKTSAKHTFQSPAAGNTRVTVEVYKSVEDTPPMYTTDCKRVGELVLHTRSCQVDQKALINVKMMFGGTKVSVEAQEQGTMGMNKVEAEFDWLKN</sequence>